<evidence type="ECO:0000259" key="1">
    <source>
        <dbReference type="PROSITE" id="PS50109"/>
    </source>
</evidence>
<dbReference type="SMART" id="SM00086">
    <property type="entry name" value="PAC"/>
    <property type="match status" value="3"/>
</dbReference>
<dbReference type="InterPro" id="IPR003594">
    <property type="entry name" value="HATPase_dom"/>
</dbReference>
<feature type="domain" description="Histidine kinase" evidence="1">
    <location>
        <begin position="567"/>
        <end position="760"/>
    </location>
</feature>
<dbReference type="InterPro" id="IPR005467">
    <property type="entry name" value="His_kinase_dom"/>
</dbReference>
<dbReference type="PROSITE" id="PS50109">
    <property type="entry name" value="HIS_KIN"/>
    <property type="match status" value="1"/>
</dbReference>
<dbReference type="SUPFAM" id="SSF55785">
    <property type="entry name" value="PYP-like sensor domain (PAS domain)"/>
    <property type="match status" value="3"/>
</dbReference>
<dbReference type="Gene3D" id="3.30.565.10">
    <property type="entry name" value="Histidine kinase-like ATPase, C-terminal domain"/>
    <property type="match status" value="1"/>
</dbReference>
<dbReference type="NCBIfam" id="TIGR00229">
    <property type="entry name" value="sensory_box"/>
    <property type="match status" value="3"/>
</dbReference>
<dbReference type="Pfam" id="PF11563">
    <property type="entry name" value="Protoglobin"/>
    <property type="match status" value="1"/>
</dbReference>
<dbReference type="AlphaFoldDB" id="A0A975G408"/>
<dbReference type="KEGG" id="caul:KCG34_06915"/>
<dbReference type="InterPro" id="IPR039379">
    <property type="entry name" value="Protoglobin_sensor_dom"/>
</dbReference>
<dbReference type="SUPFAM" id="SSF46458">
    <property type="entry name" value="Globin-like"/>
    <property type="match status" value="1"/>
</dbReference>
<dbReference type="CDD" id="cd00130">
    <property type="entry name" value="PAS"/>
    <property type="match status" value="3"/>
</dbReference>
<feature type="domain" description="PAS" evidence="2">
    <location>
        <begin position="187"/>
        <end position="240"/>
    </location>
</feature>
<dbReference type="InterPro" id="IPR035965">
    <property type="entry name" value="PAS-like_dom_sf"/>
</dbReference>
<dbReference type="Pfam" id="PF13426">
    <property type="entry name" value="PAS_9"/>
    <property type="match status" value="3"/>
</dbReference>
<dbReference type="Gene3D" id="1.10.490.10">
    <property type="entry name" value="Globins"/>
    <property type="match status" value="1"/>
</dbReference>
<evidence type="ECO:0000259" key="2">
    <source>
        <dbReference type="PROSITE" id="PS50112"/>
    </source>
</evidence>
<feature type="domain" description="PAS" evidence="2">
    <location>
        <begin position="429"/>
        <end position="482"/>
    </location>
</feature>
<dbReference type="Proteomes" id="UP000676409">
    <property type="component" value="Chromosome"/>
</dbReference>
<dbReference type="RefSeq" id="WP_211939658.1">
    <property type="nucleotide sequence ID" value="NZ_CP073078.1"/>
</dbReference>
<evidence type="ECO:0000259" key="3">
    <source>
        <dbReference type="PROSITE" id="PS50113"/>
    </source>
</evidence>
<dbReference type="InterPro" id="IPR012292">
    <property type="entry name" value="Globin/Proto"/>
</dbReference>
<reference evidence="4" key="1">
    <citation type="submission" date="2021-04" db="EMBL/GenBank/DDBJ databases">
        <title>The complete genome sequence of Caulobacter sp. S6.</title>
        <authorList>
            <person name="Tang Y."/>
            <person name="Ouyang W."/>
            <person name="Liu Q."/>
            <person name="Huang B."/>
            <person name="Guo Z."/>
            <person name="Lei P."/>
        </authorList>
    </citation>
    <scope>NUCLEOTIDE SEQUENCE</scope>
    <source>
        <strain evidence="4">S6</strain>
    </source>
</reference>
<dbReference type="SUPFAM" id="SSF55874">
    <property type="entry name" value="ATPase domain of HSP90 chaperone/DNA topoisomerase II/histidine kinase"/>
    <property type="match status" value="1"/>
</dbReference>
<evidence type="ECO:0000313" key="4">
    <source>
        <dbReference type="EMBL" id="QUD89606.1"/>
    </source>
</evidence>
<dbReference type="SMART" id="SM00387">
    <property type="entry name" value="HATPase_c"/>
    <property type="match status" value="1"/>
</dbReference>
<dbReference type="EMBL" id="CP073078">
    <property type="protein sequence ID" value="QUD89606.1"/>
    <property type="molecule type" value="Genomic_DNA"/>
</dbReference>
<gene>
    <name evidence="4" type="ORF">KCG34_06915</name>
</gene>
<dbReference type="InterPro" id="IPR000700">
    <property type="entry name" value="PAS-assoc_C"/>
</dbReference>
<dbReference type="Pfam" id="PF02518">
    <property type="entry name" value="HATPase_c"/>
    <property type="match status" value="1"/>
</dbReference>
<dbReference type="InterPro" id="IPR044398">
    <property type="entry name" value="Globin-sensor_dom"/>
</dbReference>
<dbReference type="SMART" id="SM00091">
    <property type="entry name" value="PAS"/>
    <property type="match status" value="3"/>
</dbReference>
<dbReference type="PROSITE" id="PS50113">
    <property type="entry name" value="PAC"/>
    <property type="match status" value="3"/>
</dbReference>
<dbReference type="Gene3D" id="3.30.450.20">
    <property type="entry name" value="PAS domain"/>
    <property type="match status" value="3"/>
</dbReference>
<dbReference type="PANTHER" id="PTHR43065">
    <property type="entry name" value="SENSOR HISTIDINE KINASE"/>
    <property type="match status" value="1"/>
</dbReference>
<dbReference type="InterPro" id="IPR009050">
    <property type="entry name" value="Globin-like_sf"/>
</dbReference>
<evidence type="ECO:0000313" key="5">
    <source>
        <dbReference type="Proteomes" id="UP000676409"/>
    </source>
</evidence>
<dbReference type="InterPro" id="IPR000014">
    <property type="entry name" value="PAS"/>
</dbReference>
<dbReference type="PROSITE" id="PS50112">
    <property type="entry name" value="PAS"/>
    <property type="match status" value="3"/>
</dbReference>
<sequence>MSESRSVLLFRVTEFAPSNIERRLEFVDLGTDDRARITAVRPAVLEHLDEHVAAFFDHLAKFEEARGLTDHGELFQDARRLKRAHLVAMVSGEYGREYIDQRFRLGQLYSRAALEVSIFMGAFHSLMGSIGVRVMERFPKDPVAGFEHFTSLKKIAFFDIAIIVDAMMADREQTIRQQQEAIRELSTATLQVKVVEAAPNAIVMVGPTGLIELVNLQAESTFGYERAEMLGQPIESLIPERFRRGHPKLRSVFFADPKPRPMGAGRDLYGLKKDGSEFPIEIGLNPIETDEGVKVLSAIVDITSRKQLEDRFRQVVESAPNAMVMIAASGQIVMVNTQAEKVFGYERAELLGSSIEMLVPDRFRGHHPELRASFFTNPEARPMGVGRDLYGKRKDGSEFPIEIGLNPIETEEGPMVLSAIVDISSRKRLEERFRRVVEAAPNAMVMISAAGRIEMVNAQAELVFGYERAEMLGRSIEVLVPERFRAHHPALRTSFFSDPHSRPMGAGRDLYGLKKDGSEFPVEIGLNPIETEEGEMVLSAIVDISDRKQKEERIHAALKEKDTLLGEIHHRVKNNLQVIHSLLDLQSDLVNDDKILGILRESQNRIRSMALIHQTLYESKDFVQVDFSNFLETLAPTLISSYGVDSDRVVLSIDAVEVLLPINTAIPCGLVVNELISNALKHAFPNGRMGEIRIALAPEADGRATMSVSDNGVGIAADLDFAQTTTLGLQLVAMLTDQLGGDLDVHRVNPTRFTLRFPIE</sequence>
<dbReference type="InterPro" id="IPR001610">
    <property type="entry name" value="PAC"/>
</dbReference>
<dbReference type="Pfam" id="PF07568">
    <property type="entry name" value="HisKA_2"/>
    <property type="match status" value="1"/>
</dbReference>
<accession>A0A975G408</accession>
<organism evidence="4 5">
    <name type="scientific">Phenylobacterium montanum</name>
    <dbReference type="NCBI Taxonomy" id="2823693"/>
    <lineage>
        <taxon>Bacteria</taxon>
        <taxon>Pseudomonadati</taxon>
        <taxon>Pseudomonadota</taxon>
        <taxon>Alphaproteobacteria</taxon>
        <taxon>Caulobacterales</taxon>
        <taxon>Caulobacteraceae</taxon>
        <taxon>Phenylobacterium</taxon>
    </lineage>
</organism>
<feature type="domain" description="PAC" evidence="3">
    <location>
        <begin position="506"/>
        <end position="556"/>
    </location>
</feature>
<name>A0A975G408_9CAUL</name>
<dbReference type="PANTHER" id="PTHR43065:SF23">
    <property type="entry name" value="SENSOR HISTIDINE KINASE PDTAS"/>
    <property type="match status" value="1"/>
</dbReference>
<feature type="domain" description="PAC" evidence="3">
    <location>
        <begin position="264"/>
        <end position="314"/>
    </location>
</feature>
<feature type="domain" description="PAC" evidence="3">
    <location>
        <begin position="385"/>
        <end position="435"/>
    </location>
</feature>
<dbReference type="CDD" id="cd01068">
    <property type="entry name" value="globin_sensor"/>
    <property type="match status" value="1"/>
</dbReference>
<keyword evidence="5" id="KW-1185">Reference proteome</keyword>
<dbReference type="InterPro" id="IPR011495">
    <property type="entry name" value="Sig_transdc_His_kin_sub2_dim/P"/>
</dbReference>
<dbReference type="GO" id="GO:0019825">
    <property type="term" value="F:oxygen binding"/>
    <property type="evidence" value="ECO:0007669"/>
    <property type="project" value="InterPro"/>
</dbReference>
<dbReference type="GO" id="GO:0020037">
    <property type="term" value="F:heme binding"/>
    <property type="evidence" value="ECO:0007669"/>
    <property type="project" value="InterPro"/>
</dbReference>
<proteinExistence type="predicted"/>
<protein>
    <submittedName>
        <fullName evidence="4">PAS domain S-box protein</fullName>
    </submittedName>
</protein>
<feature type="domain" description="PAS" evidence="2">
    <location>
        <begin position="308"/>
        <end position="361"/>
    </location>
</feature>
<dbReference type="InterPro" id="IPR036890">
    <property type="entry name" value="HATPase_C_sf"/>
</dbReference>